<reference evidence="1" key="1">
    <citation type="journal article" date="2017" name="Nature">
        <title>The sunflower genome provides insights into oil metabolism, flowering and Asterid evolution.</title>
        <authorList>
            <person name="Badouin H."/>
            <person name="Gouzy J."/>
            <person name="Grassa C.J."/>
            <person name="Murat F."/>
            <person name="Staton S.E."/>
            <person name="Cottret L."/>
            <person name="Lelandais-Briere C."/>
            <person name="Owens G.L."/>
            <person name="Carrere S."/>
            <person name="Mayjonade B."/>
            <person name="Legrand L."/>
            <person name="Gill N."/>
            <person name="Kane N.C."/>
            <person name="Bowers J.E."/>
            <person name="Hubner S."/>
            <person name="Bellec A."/>
            <person name="Berard A."/>
            <person name="Berges H."/>
            <person name="Blanchet N."/>
            <person name="Boniface M.C."/>
            <person name="Brunel D."/>
            <person name="Catrice O."/>
            <person name="Chaidir N."/>
            <person name="Claudel C."/>
            <person name="Donnadieu C."/>
            <person name="Faraut T."/>
            <person name="Fievet G."/>
            <person name="Helmstetter N."/>
            <person name="King M."/>
            <person name="Knapp S.J."/>
            <person name="Lai Z."/>
            <person name="Le Paslier M.C."/>
            <person name="Lippi Y."/>
            <person name="Lorenzon L."/>
            <person name="Mandel J.R."/>
            <person name="Marage G."/>
            <person name="Marchand G."/>
            <person name="Marquand E."/>
            <person name="Bret-Mestries E."/>
            <person name="Morien E."/>
            <person name="Nambeesan S."/>
            <person name="Nguyen T."/>
            <person name="Pegot-Espagnet P."/>
            <person name="Pouilly N."/>
            <person name="Raftis F."/>
            <person name="Sallet E."/>
            <person name="Schiex T."/>
            <person name="Thomas J."/>
            <person name="Vandecasteele C."/>
            <person name="Vares D."/>
            <person name="Vear F."/>
            <person name="Vautrin S."/>
            <person name="Crespi M."/>
            <person name="Mangin B."/>
            <person name="Burke J.M."/>
            <person name="Salse J."/>
            <person name="Munos S."/>
            <person name="Vincourt P."/>
            <person name="Rieseberg L.H."/>
            <person name="Langlade N.B."/>
        </authorList>
    </citation>
    <scope>NUCLEOTIDE SEQUENCE</scope>
    <source>
        <tissue evidence="1">Leaves</tissue>
    </source>
</reference>
<accession>A0A9K3IQX2</accession>
<comment type="caution">
    <text evidence="1">The sequence shown here is derived from an EMBL/GenBank/DDBJ whole genome shotgun (WGS) entry which is preliminary data.</text>
</comment>
<sequence>MQEATSNLSAAINTSSSAGADVTVKVLLYMKLRSSISAASSMHLSAKLLFVALTPAYH</sequence>
<name>A0A9K3IQX2_HELAN</name>
<dbReference type="Gramene" id="mRNA:HanXRQr2_Chr06g0246871">
    <property type="protein sequence ID" value="mRNA:HanXRQr2_Chr06g0246871"/>
    <property type="gene ID" value="HanXRQr2_Chr06g0246871"/>
</dbReference>
<keyword evidence="2" id="KW-1185">Reference proteome</keyword>
<proteinExistence type="predicted"/>
<reference evidence="1" key="2">
    <citation type="submission" date="2020-06" db="EMBL/GenBank/DDBJ databases">
        <title>Helianthus annuus Genome sequencing and assembly Release 2.</title>
        <authorList>
            <person name="Gouzy J."/>
            <person name="Langlade N."/>
            <person name="Munos S."/>
        </authorList>
    </citation>
    <scope>NUCLEOTIDE SEQUENCE</scope>
    <source>
        <tissue evidence="1">Leaves</tissue>
    </source>
</reference>
<organism evidence="1 2">
    <name type="scientific">Helianthus annuus</name>
    <name type="common">Common sunflower</name>
    <dbReference type="NCBI Taxonomy" id="4232"/>
    <lineage>
        <taxon>Eukaryota</taxon>
        <taxon>Viridiplantae</taxon>
        <taxon>Streptophyta</taxon>
        <taxon>Embryophyta</taxon>
        <taxon>Tracheophyta</taxon>
        <taxon>Spermatophyta</taxon>
        <taxon>Magnoliopsida</taxon>
        <taxon>eudicotyledons</taxon>
        <taxon>Gunneridae</taxon>
        <taxon>Pentapetalae</taxon>
        <taxon>asterids</taxon>
        <taxon>campanulids</taxon>
        <taxon>Asterales</taxon>
        <taxon>Asteraceae</taxon>
        <taxon>Asteroideae</taxon>
        <taxon>Heliantheae alliance</taxon>
        <taxon>Heliantheae</taxon>
        <taxon>Helianthus</taxon>
    </lineage>
</organism>
<evidence type="ECO:0000313" key="2">
    <source>
        <dbReference type="Proteomes" id="UP000215914"/>
    </source>
</evidence>
<dbReference type="EMBL" id="MNCJ02000321">
    <property type="protein sequence ID" value="KAF5801330.1"/>
    <property type="molecule type" value="Genomic_DNA"/>
</dbReference>
<gene>
    <name evidence="1" type="ORF">HanXRQr2_Chr06g0246871</name>
</gene>
<dbReference type="AlphaFoldDB" id="A0A9K3IQX2"/>
<evidence type="ECO:0000313" key="1">
    <source>
        <dbReference type="EMBL" id="KAF5801330.1"/>
    </source>
</evidence>
<dbReference type="Proteomes" id="UP000215914">
    <property type="component" value="Unassembled WGS sequence"/>
</dbReference>
<protein>
    <submittedName>
        <fullName evidence="1">Uncharacterized protein</fullName>
    </submittedName>
</protein>